<protein>
    <submittedName>
        <fullName evidence="1">Uncharacterized protein</fullName>
    </submittedName>
</protein>
<keyword evidence="2" id="KW-1185">Reference proteome</keyword>
<name>A0A1U7HX25_9CHRO</name>
<dbReference type="EMBL" id="MRCC01000004">
    <property type="protein sequence ID" value="OKH28167.1"/>
    <property type="molecule type" value="Genomic_DNA"/>
</dbReference>
<gene>
    <name evidence="1" type="ORF">NIES1031_06255</name>
</gene>
<dbReference type="AlphaFoldDB" id="A0A1U7HX25"/>
<evidence type="ECO:0000313" key="2">
    <source>
        <dbReference type="Proteomes" id="UP000185984"/>
    </source>
</evidence>
<proteinExistence type="predicted"/>
<evidence type="ECO:0000313" key="1">
    <source>
        <dbReference type="EMBL" id="OKH28167.1"/>
    </source>
</evidence>
<organism evidence="1 2">
    <name type="scientific">Chroogloeocystis siderophila 5.2 s.c.1</name>
    <dbReference type="NCBI Taxonomy" id="247279"/>
    <lineage>
        <taxon>Bacteria</taxon>
        <taxon>Bacillati</taxon>
        <taxon>Cyanobacteriota</taxon>
        <taxon>Cyanophyceae</taxon>
        <taxon>Oscillatoriophycideae</taxon>
        <taxon>Chroococcales</taxon>
        <taxon>Chroococcaceae</taxon>
        <taxon>Chroogloeocystis</taxon>
    </lineage>
</organism>
<comment type="caution">
    <text evidence="1">The sequence shown here is derived from an EMBL/GenBank/DDBJ whole genome shotgun (WGS) entry which is preliminary data.</text>
</comment>
<sequence>MLNPEPYLAVDIDSIKGTGDSRTFWSELIDAQGSSSSSYFSFDSVKRQTLIKSLMYVNCVSNEIGVLRRVEYDSKGNVLNDYDLSYLKVPRNLRSPVPDSIGEMQLLYVCSLRTANGGRQTVTSSRASNSVTVARNTSFPRKSCGDPFQSQGTYWPVFIDGGNLSKIRKNLCNDAFSIVRERGIRSVQVASFTSYERALSFAQQVGGTVGKATHYVNGRIVN</sequence>
<dbReference type="STRING" id="247279.NIES1031_06255"/>
<dbReference type="Proteomes" id="UP000185984">
    <property type="component" value="Unassembled WGS sequence"/>
</dbReference>
<accession>A0A1U7HX25</accession>
<reference evidence="1 2" key="1">
    <citation type="submission" date="2016-11" db="EMBL/GenBank/DDBJ databases">
        <title>Draft Genome Sequences of Nine Cyanobacterial Strains from Diverse Habitats.</title>
        <authorList>
            <person name="Zhu T."/>
            <person name="Hou S."/>
            <person name="Lu X."/>
            <person name="Hess W.R."/>
        </authorList>
    </citation>
    <scope>NUCLEOTIDE SEQUENCE [LARGE SCALE GENOMIC DNA]</scope>
    <source>
        <strain evidence="1 2">5.2 s.c.1</strain>
    </source>
</reference>